<evidence type="ECO:0000313" key="2">
    <source>
        <dbReference type="Proteomes" id="UP001177260"/>
    </source>
</evidence>
<gene>
    <name evidence="1" type="ORF">N8T08_000835</name>
</gene>
<dbReference type="Proteomes" id="UP001177260">
    <property type="component" value="Unassembled WGS sequence"/>
</dbReference>
<protein>
    <submittedName>
        <fullName evidence="1">Uncharacterized protein</fullName>
    </submittedName>
</protein>
<name>A0ACC3AP53_9EURO</name>
<dbReference type="EMBL" id="JAOPJF010000109">
    <property type="protein sequence ID" value="KAK1139384.1"/>
    <property type="molecule type" value="Genomic_DNA"/>
</dbReference>
<proteinExistence type="predicted"/>
<evidence type="ECO:0000313" key="1">
    <source>
        <dbReference type="EMBL" id="KAK1139384.1"/>
    </source>
</evidence>
<comment type="caution">
    <text evidence="1">The sequence shown here is derived from an EMBL/GenBank/DDBJ whole genome shotgun (WGS) entry which is preliminary data.</text>
</comment>
<reference evidence="1 2" key="1">
    <citation type="journal article" date="2023" name="ACS Omega">
        <title>Identification of the Neoaspergillic Acid Biosynthesis Gene Cluster by Establishing an In Vitro CRISPR-Ribonucleoprotein Genetic System in Aspergillus melleus.</title>
        <authorList>
            <person name="Yuan B."/>
            <person name="Grau M.F."/>
            <person name="Murata R.M."/>
            <person name="Torok T."/>
            <person name="Venkateswaran K."/>
            <person name="Stajich J.E."/>
            <person name="Wang C.C.C."/>
        </authorList>
    </citation>
    <scope>NUCLEOTIDE SEQUENCE [LARGE SCALE GENOMIC DNA]</scope>
    <source>
        <strain evidence="1 2">IMV 1140</strain>
    </source>
</reference>
<sequence>MPPTKRPPQNQRQRPFKVPRRQTSPDAGPSNSNIAAESSSAAAAKSKSKPKAKPKTTTKSLKNATASSSKFNTASSSRKNKSRADSKSPTPYDDDADAAAAAAAAAATDSDLGSDAGSPFSNRSRSRSGSRERSASGEPDFILAEITNGNAAEESNDVILAEPEIPPKLLTRLLHTHFQNPKTKIAKDANAIVAKYMDVFVREALARAAFERAEVNGEGASFADGFLEVEDLEKMAPQLVLDF</sequence>
<accession>A0ACC3AP53</accession>
<organism evidence="1 2">
    <name type="scientific">Aspergillus melleus</name>
    <dbReference type="NCBI Taxonomy" id="138277"/>
    <lineage>
        <taxon>Eukaryota</taxon>
        <taxon>Fungi</taxon>
        <taxon>Dikarya</taxon>
        <taxon>Ascomycota</taxon>
        <taxon>Pezizomycotina</taxon>
        <taxon>Eurotiomycetes</taxon>
        <taxon>Eurotiomycetidae</taxon>
        <taxon>Eurotiales</taxon>
        <taxon>Aspergillaceae</taxon>
        <taxon>Aspergillus</taxon>
        <taxon>Aspergillus subgen. Circumdati</taxon>
    </lineage>
</organism>
<keyword evidence="2" id="KW-1185">Reference proteome</keyword>